<evidence type="ECO:0000256" key="2">
    <source>
        <dbReference type="ARBA" id="ARBA00023239"/>
    </source>
</evidence>
<dbReference type="PANTHER" id="PTHR37167">
    <property type="entry name" value="1,4-DIHYDROXY-6-NAPHTOATE SYNTHASE"/>
    <property type="match status" value="1"/>
</dbReference>
<dbReference type="GO" id="GO:0016829">
    <property type="term" value="F:lyase activity"/>
    <property type="evidence" value="ECO:0007669"/>
    <property type="project" value="UniProtKB-KW"/>
</dbReference>
<dbReference type="PANTHER" id="PTHR37167:SF1">
    <property type="entry name" value="1,4-DIHYDROXY-6-NAPHTOATE SYNTHASE"/>
    <property type="match status" value="1"/>
</dbReference>
<evidence type="ECO:0000256" key="1">
    <source>
        <dbReference type="ARBA" id="ARBA00022428"/>
    </source>
</evidence>
<organism evidence="3">
    <name type="scientific">bioreactor metagenome</name>
    <dbReference type="NCBI Taxonomy" id="1076179"/>
    <lineage>
        <taxon>unclassified sequences</taxon>
        <taxon>metagenomes</taxon>
        <taxon>ecological metagenomes</taxon>
    </lineage>
</organism>
<dbReference type="SUPFAM" id="SSF53850">
    <property type="entry name" value="Periplasmic binding protein-like II"/>
    <property type="match status" value="1"/>
</dbReference>
<keyword evidence="1" id="KW-0474">Menaquinone biosynthesis</keyword>
<accession>A0A645DFJ8</accession>
<protein>
    <submittedName>
        <fullName evidence="3">1,4-dihydroxy-6-naphtoate synthase</fullName>
        <ecNumber evidence="3">4.1.-.-</ecNumber>
    </submittedName>
</protein>
<evidence type="ECO:0000313" key="3">
    <source>
        <dbReference type="EMBL" id="MPM87995.1"/>
    </source>
</evidence>
<dbReference type="InterPro" id="IPR030869">
    <property type="entry name" value="MqnD"/>
</dbReference>
<dbReference type="GO" id="GO:0009234">
    <property type="term" value="P:menaquinone biosynthetic process"/>
    <property type="evidence" value="ECO:0007669"/>
    <property type="project" value="UniProtKB-KW"/>
</dbReference>
<comment type="caution">
    <text evidence="3">The sequence shown here is derived from an EMBL/GenBank/DDBJ whole genome shotgun (WGS) entry which is preliminary data.</text>
</comment>
<dbReference type="InterPro" id="IPR003773">
    <property type="entry name" value="Menaquinone_biosynth"/>
</dbReference>
<dbReference type="EC" id="4.1.-.-" evidence="3"/>
<dbReference type="Gene3D" id="3.40.190.10">
    <property type="entry name" value="Periplasmic binding protein-like II"/>
    <property type="match status" value="2"/>
</dbReference>
<gene>
    <name evidence="3" type="primary">mqnD_5</name>
    <name evidence="3" type="ORF">SDC9_135096</name>
</gene>
<sequence length="207" mass="23233">MLRSGSALGYNNGPLFVSLDPVIRRESYPYLKIAIPGEGTTGALLLRNAFPECRNLTPVLFSEIEKRVLNREFDAGVLIHEGRFTYKEKGLHLIEDLGSHWQNTTGLPVPLGGIAVSRRLDKDLQQIVNRILKRSIEFAFAHPDVSAEYVSENAQEIDMEVQRKHIALFVNNYTLDIGDTGINAVTALYNKALELNPGNVRREDLFI</sequence>
<keyword evidence="2 3" id="KW-0456">Lyase</keyword>
<reference evidence="3" key="1">
    <citation type="submission" date="2019-08" db="EMBL/GenBank/DDBJ databases">
        <authorList>
            <person name="Kucharzyk K."/>
            <person name="Murdoch R.W."/>
            <person name="Higgins S."/>
            <person name="Loffler F."/>
        </authorList>
    </citation>
    <scope>NUCLEOTIDE SEQUENCE</scope>
</reference>
<dbReference type="AlphaFoldDB" id="A0A645DFJ8"/>
<dbReference type="EMBL" id="VSSQ01035702">
    <property type="protein sequence ID" value="MPM87995.1"/>
    <property type="molecule type" value="Genomic_DNA"/>
</dbReference>
<dbReference type="Pfam" id="PF02621">
    <property type="entry name" value="VitK2_biosynth"/>
    <property type="match status" value="1"/>
</dbReference>
<name>A0A645DFJ8_9ZZZZ</name>
<proteinExistence type="predicted"/>